<dbReference type="EMBL" id="JAPWTK010000051">
    <property type="protein sequence ID" value="KAJ8954055.1"/>
    <property type="molecule type" value="Genomic_DNA"/>
</dbReference>
<keyword evidence="4" id="KW-1185">Reference proteome</keyword>
<feature type="compositionally biased region" description="Low complexity" evidence="1">
    <location>
        <begin position="60"/>
        <end position="69"/>
    </location>
</feature>
<organism evidence="3 4">
    <name type="scientific">Aromia moschata</name>
    <dbReference type="NCBI Taxonomy" id="1265417"/>
    <lineage>
        <taxon>Eukaryota</taxon>
        <taxon>Metazoa</taxon>
        <taxon>Ecdysozoa</taxon>
        <taxon>Arthropoda</taxon>
        <taxon>Hexapoda</taxon>
        <taxon>Insecta</taxon>
        <taxon>Pterygota</taxon>
        <taxon>Neoptera</taxon>
        <taxon>Endopterygota</taxon>
        <taxon>Coleoptera</taxon>
        <taxon>Polyphaga</taxon>
        <taxon>Cucujiformia</taxon>
        <taxon>Chrysomeloidea</taxon>
        <taxon>Cerambycidae</taxon>
        <taxon>Cerambycinae</taxon>
        <taxon>Callichromatini</taxon>
        <taxon>Aromia</taxon>
    </lineage>
</organism>
<dbReference type="GO" id="GO:0003676">
    <property type="term" value="F:nucleic acid binding"/>
    <property type="evidence" value="ECO:0007669"/>
    <property type="project" value="InterPro"/>
</dbReference>
<evidence type="ECO:0000256" key="1">
    <source>
        <dbReference type="SAM" id="MobiDB-lite"/>
    </source>
</evidence>
<reference evidence="3" key="1">
    <citation type="journal article" date="2023" name="Insect Mol. Biol.">
        <title>Genome sequencing provides insights into the evolution of gene families encoding plant cell wall-degrading enzymes in longhorned beetles.</title>
        <authorList>
            <person name="Shin N.R."/>
            <person name="Okamura Y."/>
            <person name="Kirsch R."/>
            <person name="Pauchet Y."/>
        </authorList>
    </citation>
    <scope>NUCLEOTIDE SEQUENCE</scope>
    <source>
        <strain evidence="3">AMC_N1</strain>
    </source>
</reference>
<dbReference type="InterPro" id="IPR036397">
    <property type="entry name" value="RNaseH_sf"/>
</dbReference>
<dbReference type="GO" id="GO:0006139">
    <property type="term" value="P:nucleobase-containing compound metabolic process"/>
    <property type="evidence" value="ECO:0007669"/>
    <property type="project" value="InterPro"/>
</dbReference>
<comment type="caution">
    <text evidence="3">The sequence shown here is derived from an EMBL/GenBank/DDBJ whole genome shotgun (WGS) entry which is preliminary data.</text>
</comment>
<feature type="region of interest" description="Disordered" evidence="1">
    <location>
        <begin position="267"/>
        <end position="297"/>
    </location>
</feature>
<dbReference type="PANTHER" id="PTHR47765">
    <property type="entry name" value="3'-5' EXONUCLEASE DOMAIN-CONTAINING PROTEIN"/>
    <property type="match status" value="1"/>
</dbReference>
<dbReference type="InterPro" id="IPR002562">
    <property type="entry name" value="3'-5'_exonuclease_dom"/>
</dbReference>
<evidence type="ECO:0000313" key="4">
    <source>
        <dbReference type="Proteomes" id="UP001162162"/>
    </source>
</evidence>
<proteinExistence type="predicted"/>
<dbReference type="InterPro" id="IPR012337">
    <property type="entry name" value="RNaseH-like_sf"/>
</dbReference>
<protein>
    <recommendedName>
        <fullName evidence="2">3'-5' exonuclease domain-containing protein</fullName>
    </recommendedName>
</protein>
<dbReference type="Gene3D" id="3.30.420.10">
    <property type="entry name" value="Ribonuclease H-like superfamily/Ribonuclease H"/>
    <property type="match status" value="2"/>
</dbReference>
<dbReference type="Pfam" id="PF01612">
    <property type="entry name" value="DNA_pol_A_exo1"/>
    <property type="match status" value="1"/>
</dbReference>
<gene>
    <name evidence="3" type="ORF">NQ318_004360</name>
</gene>
<sequence length="512" mass="58557">MVQEAVGNDEDLQKELVYQVAQYGETAEALRWAHFYKVDKKDWPYNVRLLEENPDGNRPQQKLQQSSQQNEESWDDEIQQAEQVEYHKLPLPPNDVFLIDSVVKFESFLDTGLQDVDIVGVDCEWKPSFGSHLNELALMQIATRKNVFVLDIVNLGNKAPHLWQELGKFLFNNCDILKLGEIPLRSTKGGPSLSTLVNHCLGRPLDKSDQFSNWEKRPLRESQVTYAALDAYCLIQVYDILKRCCEEVEFPFEEVCYNLMTNEKVHRKKPKKVGNKKKQNDNPNKEIPQPASPHPAPVPAGKVKLVCDTMLQGLGKKLRSCGIDSAILETHDDHMLCVKYAQDENRYVLTKGFKRSKCDNVEEQLREVIDYYKIIVTKDHVFSRCQACNGNNFVKISRSTMNTLLTVSEANLAPPPPCLYEDEATGFSSEDDYEEAAPPVSLTRKWELYPDEKIDVGLCQTRLGHKIQVKAVPTPIISKYDFFYVCEECGKVYWDGSHFERVLSGRLQGIVQ</sequence>
<dbReference type="SMART" id="SM00474">
    <property type="entry name" value="35EXOc"/>
    <property type="match status" value="1"/>
</dbReference>
<name>A0AAV8YTP4_9CUCU</name>
<dbReference type="SUPFAM" id="SSF53098">
    <property type="entry name" value="Ribonuclease H-like"/>
    <property type="match status" value="1"/>
</dbReference>
<dbReference type="AlphaFoldDB" id="A0AAV8YTP4"/>
<accession>A0AAV8YTP4</accession>
<dbReference type="InterPro" id="IPR052408">
    <property type="entry name" value="Exonuclease_MUT-7-like"/>
</dbReference>
<dbReference type="Pfam" id="PF01927">
    <property type="entry name" value="Mut7-C"/>
    <property type="match status" value="2"/>
</dbReference>
<evidence type="ECO:0000259" key="2">
    <source>
        <dbReference type="SMART" id="SM00474"/>
    </source>
</evidence>
<feature type="region of interest" description="Disordered" evidence="1">
    <location>
        <begin position="50"/>
        <end position="76"/>
    </location>
</feature>
<dbReference type="GO" id="GO:0008408">
    <property type="term" value="F:3'-5' exonuclease activity"/>
    <property type="evidence" value="ECO:0007669"/>
    <property type="project" value="InterPro"/>
</dbReference>
<evidence type="ECO:0000313" key="3">
    <source>
        <dbReference type="EMBL" id="KAJ8954055.1"/>
    </source>
</evidence>
<feature type="domain" description="3'-5' exonuclease" evidence="2">
    <location>
        <begin position="96"/>
        <end position="246"/>
    </location>
</feature>
<dbReference type="Proteomes" id="UP001162162">
    <property type="component" value="Unassembled WGS sequence"/>
</dbReference>
<dbReference type="PANTHER" id="PTHR47765:SF2">
    <property type="entry name" value="EXONUCLEASE MUT-7 HOMOLOG"/>
    <property type="match status" value="1"/>
</dbReference>
<feature type="compositionally biased region" description="Basic residues" evidence="1">
    <location>
        <begin position="267"/>
        <end position="277"/>
    </location>
</feature>
<dbReference type="InterPro" id="IPR002782">
    <property type="entry name" value="Mut7-C_RNAse_dom"/>
</dbReference>